<dbReference type="Pfam" id="PF13556">
    <property type="entry name" value="HTH_30"/>
    <property type="match status" value="1"/>
</dbReference>
<dbReference type="EMBL" id="BMQQ01000021">
    <property type="protein sequence ID" value="GGT49171.1"/>
    <property type="molecule type" value="Genomic_DNA"/>
</dbReference>
<dbReference type="InterPro" id="IPR042070">
    <property type="entry name" value="PucR_C-HTH_sf"/>
</dbReference>
<name>A0A918HA71_9ACTN</name>
<evidence type="ECO:0000313" key="4">
    <source>
        <dbReference type="Proteomes" id="UP000619486"/>
    </source>
</evidence>
<dbReference type="InterPro" id="IPR025736">
    <property type="entry name" value="PucR_C-HTH_dom"/>
</dbReference>
<sequence>MAEISDICLKGCENDRVKGDYQELVDEISALLGAPATLENRDFGLIAFGAHDSDDDLAMDPVRTRSILTRKSTPAVRAWFEGFGITRATGPVRIPAAPDAGVFRGRICLPVRHRGVALGYVWLLDAEPGPAPGRLDAAMEVAARIGGLLAEEEQAGAELSRELRAALTAERGWQYDMALAALRTALGPGADGLHALVCVAPWPDEDPPSVRTAPGAAALCTVPWPGPAASENGSAGAPAGAPGPATDGPRGPRGPGGSGGSGGSGGEAGRGSRSGARPAADGLRGPWGSGGSGGSGGEAGRGSRPGARPAADAGRGGTGASRSSGAADAGRGNRGPATSGTDAGRGNRPGSWASGGAAADAGREAGRGAGGGGHALAALIRLRSADVLSPAVTAAGRLRETAGGAAGIATPRHGLGALDLAWREAAAAARAALAEPRLGPVAEWSGIGPYRLLTALPPGPDDPAVGPLLTPAHTELARTAEVFLDHAGQAGRAAAALGIHRQTLYYRLSRVEQLTGLDLDQGEDRLLLHMTLKAARL</sequence>
<evidence type="ECO:0000313" key="3">
    <source>
        <dbReference type="EMBL" id="GGT49171.1"/>
    </source>
</evidence>
<feature type="compositionally biased region" description="Low complexity" evidence="1">
    <location>
        <begin position="302"/>
        <end position="313"/>
    </location>
</feature>
<proteinExistence type="predicted"/>
<comment type="caution">
    <text evidence="3">The sequence shown here is derived from an EMBL/GenBank/DDBJ whole genome shotgun (WGS) entry which is preliminary data.</text>
</comment>
<dbReference type="InterPro" id="IPR051448">
    <property type="entry name" value="CdaR-like_regulators"/>
</dbReference>
<feature type="compositionally biased region" description="Low complexity" evidence="1">
    <location>
        <begin position="229"/>
        <end position="249"/>
    </location>
</feature>
<reference evidence="3" key="2">
    <citation type="submission" date="2020-09" db="EMBL/GenBank/DDBJ databases">
        <authorList>
            <person name="Sun Q."/>
            <person name="Ohkuma M."/>
        </authorList>
    </citation>
    <scope>NUCLEOTIDE SEQUENCE</scope>
    <source>
        <strain evidence="3">JCM 3172</strain>
    </source>
</reference>
<dbReference type="Proteomes" id="UP000619486">
    <property type="component" value="Unassembled WGS sequence"/>
</dbReference>
<gene>
    <name evidence="3" type="ORF">GCM10014713_49280</name>
</gene>
<feature type="region of interest" description="Disordered" evidence="1">
    <location>
        <begin position="229"/>
        <end position="372"/>
    </location>
</feature>
<feature type="domain" description="PucR C-terminal helix-turn-helix" evidence="2">
    <location>
        <begin position="476"/>
        <end position="534"/>
    </location>
</feature>
<dbReference type="PANTHER" id="PTHR33744:SF17">
    <property type="entry name" value="CONSERVED PROTEIN"/>
    <property type="match status" value="1"/>
</dbReference>
<reference evidence="3" key="1">
    <citation type="journal article" date="2014" name="Int. J. Syst. Evol. Microbiol.">
        <title>Complete genome sequence of Corynebacterium casei LMG S-19264T (=DSM 44701T), isolated from a smear-ripened cheese.</title>
        <authorList>
            <consortium name="US DOE Joint Genome Institute (JGI-PGF)"/>
            <person name="Walter F."/>
            <person name="Albersmeier A."/>
            <person name="Kalinowski J."/>
            <person name="Ruckert C."/>
        </authorList>
    </citation>
    <scope>NUCLEOTIDE SEQUENCE</scope>
    <source>
        <strain evidence="3">JCM 3172</strain>
    </source>
</reference>
<accession>A0A918HA71</accession>
<feature type="compositionally biased region" description="Low complexity" evidence="1">
    <location>
        <begin position="320"/>
        <end position="337"/>
    </location>
</feature>
<feature type="compositionally biased region" description="Low complexity" evidence="1">
    <location>
        <begin position="350"/>
        <end position="360"/>
    </location>
</feature>
<evidence type="ECO:0000256" key="1">
    <source>
        <dbReference type="SAM" id="MobiDB-lite"/>
    </source>
</evidence>
<evidence type="ECO:0000259" key="2">
    <source>
        <dbReference type="Pfam" id="PF13556"/>
    </source>
</evidence>
<protein>
    <recommendedName>
        <fullName evidence="2">PucR C-terminal helix-turn-helix domain-containing protein</fullName>
    </recommendedName>
</protein>
<dbReference type="Gene3D" id="1.10.10.2840">
    <property type="entry name" value="PucR C-terminal helix-turn-helix domain"/>
    <property type="match status" value="1"/>
</dbReference>
<keyword evidence="4" id="KW-1185">Reference proteome</keyword>
<feature type="compositionally biased region" description="Gly residues" evidence="1">
    <location>
        <begin position="251"/>
        <end position="269"/>
    </location>
</feature>
<dbReference type="PANTHER" id="PTHR33744">
    <property type="entry name" value="CARBOHYDRATE DIACID REGULATOR"/>
    <property type="match status" value="1"/>
</dbReference>
<organism evidence="3 4">
    <name type="scientific">Streptomyces purpureus</name>
    <dbReference type="NCBI Taxonomy" id="1951"/>
    <lineage>
        <taxon>Bacteria</taxon>
        <taxon>Bacillati</taxon>
        <taxon>Actinomycetota</taxon>
        <taxon>Actinomycetes</taxon>
        <taxon>Kitasatosporales</taxon>
        <taxon>Streptomycetaceae</taxon>
        <taxon>Streptomyces</taxon>
    </lineage>
</organism>
<dbReference type="AlphaFoldDB" id="A0A918HA71"/>
<feature type="compositionally biased region" description="Gly residues" evidence="1">
    <location>
        <begin position="285"/>
        <end position="300"/>
    </location>
</feature>
<feature type="compositionally biased region" description="Low complexity" evidence="1">
    <location>
        <begin position="271"/>
        <end position="284"/>
    </location>
</feature>